<evidence type="ECO:0000256" key="5">
    <source>
        <dbReference type="ARBA" id="ARBA00023125"/>
    </source>
</evidence>
<dbReference type="OrthoDB" id="4025405at2759"/>
<evidence type="ECO:0000256" key="3">
    <source>
        <dbReference type="ARBA" id="ARBA00010343"/>
    </source>
</evidence>
<accession>A0A7R9KCL7</accession>
<reference evidence="10" key="1">
    <citation type="submission" date="2020-11" db="EMBL/GenBank/DDBJ databases">
        <authorList>
            <person name="Tran Van P."/>
        </authorList>
    </citation>
    <scope>NUCLEOTIDE SEQUENCE</scope>
</reference>
<dbReference type="EMBL" id="CAJPIZ010000284">
    <property type="protein sequence ID" value="CAG2101031.1"/>
    <property type="molecule type" value="Genomic_DNA"/>
</dbReference>
<dbReference type="EMBL" id="OC854859">
    <property type="protein sequence ID" value="CAD7620601.1"/>
    <property type="molecule type" value="Genomic_DNA"/>
</dbReference>
<keyword evidence="6" id="KW-0539">Nucleus</keyword>
<evidence type="ECO:0000313" key="11">
    <source>
        <dbReference type="Proteomes" id="UP000759131"/>
    </source>
</evidence>
<evidence type="ECO:0000256" key="7">
    <source>
        <dbReference type="ARBA" id="ARBA00023269"/>
    </source>
</evidence>
<dbReference type="GO" id="GO:0005634">
    <property type="term" value="C:nucleus"/>
    <property type="evidence" value="ECO:0007669"/>
    <property type="project" value="UniProtKB-SubCell"/>
</dbReference>
<feature type="domain" description="Core Histone H2A/H2B/H3" evidence="9">
    <location>
        <begin position="122"/>
        <end position="209"/>
    </location>
</feature>
<dbReference type="GO" id="GO:0000786">
    <property type="term" value="C:nucleosome"/>
    <property type="evidence" value="ECO:0007669"/>
    <property type="project" value="UniProtKB-KW"/>
</dbReference>
<evidence type="ECO:0000313" key="10">
    <source>
        <dbReference type="EMBL" id="CAD7620601.1"/>
    </source>
</evidence>
<evidence type="ECO:0000256" key="2">
    <source>
        <dbReference type="ARBA" id="ARBA00004286"/>
    </source>
</evidence>
<dbReference type="InterPro" id="IPR009072">
    <property type="entry name" value="Histone-fold"/>
</dbReference>
<dbReference type="GO" id="GO:0030527">
    <property type="term" value="F:structural constituent of chromatin"/>
    <property type="evidence" value="ECO:0007669"/>
    <property type="project" value="InterPro"/>
</dbReference>
<proteinExistence type="inferred from homology"/>
<dbReference type="Gene3D" id="1.10.20.10">
    <property type="entry name" value="Histone, subunit A"/>
    <property type="match status" value="1"/>
</dbReference>
<dbReference type="InterPro" id="IPR000164">
    <property type="entry name" value="Histone_H3/CENP-A"/>
</dbReference>
<feature type="region of interest" description="Disordered" evidence="8">
    <location>
        <begin position="1"/>
        <end position="73"/>
    </location>
</feature>
<feature type="compositionally biased region" description="Polar residues" evidence="8">
    <location>
        <begin position="38"/>
        <end position="48"/>
    </location>
</feature>
<keyword evidence="11" id="KW-1185">Reference proteome</keyword>
<protein>
    <recommendedName>
        <fullName evidence="9">Core Histone H2A/H2B/H3 domain-containing protein</fullName>
    </recommendedName>
</protein>
<dbReference type="PANTHER" id="PTHR11426">
    <property type="entry name" value="HISTONE H3"/>
    <property type="match status" value="1"/>
</dbReference>
<sequence>MVRQKQPTARKSTSGVSKNANYRTNTTREPSFVIVSSPEPSAQLSDTSPHSERDNRDNTPNTSNTAGSQSSGFAFASANRLARILETKRRGQSSSGDPKVATGRKRTGGENQIKQKKYRHRPGTIALKEIRRFQRTTELLIPRLPFQRLVREIAAEFKHELLFQSAAISALHESAEAYLVGLFEDANLCAIHSRRVTVMPRDIQLSRRIRGERN</sequence>
<evidence type="ECO:0000256" key="8">
    <source>
        <dbReference type="SAM" id="MobiDB-lite"/>
    </source>
</evidence>
<comment type="subcellular location">
    <subcellularLocation>
        <location evidence="2">Chromosome</location>
    </subcellularLocation>
    <subcellularLocation>
        <location evidence="1">Nucleus</location>
    </subcellularLocation>
</comment>
<dbReference type="PRINTS" id="PR00622">
    <property type="entry name" value="HISTONEH3"/>
</dbReference>
<dbReference type="SUPFAM" id="SSF47113">
    <property type="entry name" value="Histone-fold"/>
    <property type="match status" value="1"/>
</dbReference>
<feature type="region of interest" description="Disordered" evidence="8">
    <location>
        <begin position="86"/>
        <end position="118"/>
    </location>
</feature>
<evidence type="ECO:0000259" key="9">
    <source>
        <dbReference type="Pfam" id="PF00125"/>
    </source>
</evidence>
<dbReference type="AlphaFoldDB" id="A0A7R9KCL7"/>
<comment type="similarity">
    <text evidence="3">Belongs to the histone H3 family.</text>
</comment>
<evidence type="ECO:0000256" key="1">
    <source>
        <dbReference type="ARBA" id="ARBA00004123"/>
    </source>
</evidence>
<dbReference type="PROSITE" id="PS00959">
    <property type="entry name" value="HISTONE_H3_2"/>
    <property type="match status" value="1"/>
</dbReference>
<dbReference type="CDD" id="cd22911">
    <property type="entry name" value="HFD_H3"/>
    <property type="match status" value="1"/>
</dbReference>
<gene>
    <name evidence="10" type="ORF">OSB1V03_LOCUS1082</name>
</gene>
<evidence type="ECO:0000256" key="6">
    <source>
        <dbReference type="ARBA" id="ARBA00023242"/>
    </source>
</evidence>
<keyword evidence="7" id="KW-0544">Nucleosome core</keyword>
<keyword evidence="5" id="KW-0238">DNA-binding</keyword>
<dbReference type="InterPro" id="IPR007125">
    <property type="entry name" value="H2A/H2B/H3"/>
</dbReference>
<name>A0A7R9KCL7_9ACAR</name>
<organism evidence="10">
    <name type="scientific">Medioppia subpectinata</name>
    <dbReference type="NCBI Taxonomy" id="1979941"/>
    <lineage>
        <taxon>Eukaryota</taxon>
        <taxon>Metazoa</taxon>
        <taxon>Ecdysozoa</taxon>
        <taxon>Arthropoda</taxon>
        <taxon>Chelicerata</taxon>
        <taxon>Arachnida</taxon>
        <taxon>Acari</taxon>
        <taxon>Acariformes</taxon>
        <taxon>Sarcoptiformes</taxon>
        <taxon>Oribatida</taxon>
        <taxon>Brachypylina</taxon>
        <taxon>Oppioidea</taxon>
        <taxon>Oppiidae</taxon>
        <taxon>Medioppia</taxon>
    </lineage>
</organism>
<dbReference type="SMART" id="SM00428">
    <property type="entry name" value="H3"/>
    <property type="match status" value="1"/>
</dbReference>
<evidence type="ECO:0000256" key="4">
    <source>
        <dbReference type="ARBA" id="ARBA00022454"/>
    </source>
</evidence>
<keyword evidence="4" id="KW-0158">Chromosome</keyword>
<dbReference type="Proteomes" id="UP000759131">
    <property type="component" value="Unassembled WGS sequence"/>
</dbReference>
<dbReference type="GO" id="GO:0003677">
    <property type="term" value="F:DNA binding"/>
    <property type="evidence" value="ECO:0007669"/>
    <property type="project" value="UniProtKB-KW"/>
</dbReference>
<dbReference type="GO" id="GO:0046982">
    <property type="term" value="F:protein heterodimerization activity"/>
    <property type="evidence" value="ECO:0007669"/>
    <property type="project" value="InterPro"/>
</dbReference>
<dbReference type="Pfam" id="PF00125">
    <property type="entry name" value="Histone"/>
    <property type="match status" value="1"/>
</dbReference>
<dbReference type="FunFam" id="1.10.20.10:FF:000085">
    <property type="entry name" value="Histone H3.2"/>
    <property type="match status" value="1"/>
</dbReference>
<feature type="compositionally biased region" description="Polar residues" evidence="8">
    <location>
        <begin position="1"/>
        <end position="29"/>
    </location>
</feature>